<sequence length="375" mass="42200">MREINILDLFSGTGGFSHGFTSYSNNFKVVGAVELDKDAAKTTQLNHPDCLVINDDIRKAKPSLFKEHLHSRKIDVIIGGPPCQGFSSIRPFRSSDEEDMRNSLFEQFALYVNYFKPKVFVMENVVGLVTHNNGLTLKLIEEVFSSLGYKFEWKILNSANFGVPQKRERFIMIGVLKDLKLSFPEPTHSFEGKTIGIKDKKKMIIVRDNLPQALSVMDAIGDLPPVTSGEEKIIYESNPLNDYQRARRCKSSKLELHKATKHPPKMLEIIKYAGDNINCIPKHLISSGFSNCYSRLSPNEPAPTITVKFVNPASSKCIHPLQNRALTPREGARIQSFDDNYKFYGSRVQIIKQIGNAVPPLLGKAIARTIFDILN</sequence>
<evidence type="ECO:0000256" key="2">
    <source>
        <dbReference type="ARBA" id="ARBA00022679"/>
    </source>
</evidence>
<evidence type="ECO:0000256" key="5">
    <source>
        <dbReference type="PROSITE-ProRule" id="PRU01016"/>
    </source>
</evidence>
<keyword evidence="9" id="KW-1185">Reference proteome</keyword>
<dbReference type="GO" id="GO:0003886">
    <property type="term" value="F:DNA (cytosine-5-)-methyltransferase activity"/>
    <property type="evidence" value="ECO:0007669"/>
    <property type="project" value="UniProtKB-EC"/>
</dbReference>
<organism evidence="8 9">
    <name type="scientific">Psychrobacillus psychrotolerans</name>
    <dbReference type="NCBI Taxonomy" id="126156"/>
    <lineage>
        <taxon>Bacteria</taxon>
        <taxon>Bacillati</taxon>
        <taxon>Bacillota</taxon>
        <taxon>Bacilli</taxon>
        <taxon>Bacillales</taxon>
        <taxon>Bacillaceae</taxon>
        <taxon>Psychrobacillus</taxon>
    </lineage>
</organism>
<name>A0A1I5XZI8_9BACI</name>
<proteinExistence type="inferred from homology"/>
<dbReference type="PROSITE" id="PS00094">
    <property type="entry name" value="C5_MTASE_1"/>
    <property type="match status" value="1"/>
</dbReference>
<gene>
    <name evidence="8" type="ORF">SAMN05421670_1813</name>
</gene>
<keyword evidence="2 5" id="KW-0808">Transferase</keyword>
<dbReference type="GO" id="GO:0032259">
    <property type="term" value="P:methylation"/>
    <property type="evidence" value="ECO:0007669"/>
    <property type="project" value="UniProtKB-KW"/>
</dbReference>
<evidence type="ECO:0000256" key="1">
    <source>
        <dbReference type="ARBA" id="ARBA00022603"/>
    </source>
</evidence>
<dbReference type="PANTHER" id="PTHR10629:SF52">
    <property type="entry name" value="DNA (CYTOSINE-5)-METHYLTRANSFERASE 1"/>
    <property type="match status" value="1"/>
</dbReference>
<keyword evidence="3 5" id="KW-0949">S-adenosyl-L-methionine</keyword>
<dbReference type="PROSITE" id="PS00095">
    <property type="entry name" value="C5_MTASE_2"/>
    <property type="match status" value="1"/>
</dbReference>
<evidence type="ECO:0000313" key="9">
    <source>
        <dbReference type="Proteomes" id="UP000198734"/>
    </source>
</evidence>
<dbReference type="InterPro" id="IPR031303">
    <property type="entry name" value="C5_meth_CS"/>
</dbReference>
<dbReference type="InterPro" id="IPR018117">
    <property type="entry name" value="C5_DNA_meth_AS"/>
</dbReference>
<dbReference type="EC" id="2.1.1.37" evidence="7"/>
<evidence type="ECO:0000256" key="7">
    <source>
        <dbReference type="RuleBase" id="RU000417"/>
    </source>
</evidence>
<dbReference type="InterPro" id="IPR029063">
    <property type="entry name" value="SAM-dependent_MTases_sf"/>
</dbReference>
<evidence type="ECO:0000256" key="3">
    <source>
        <dbReference type="ARBA" id="ARBA00022691"/>
    </source>
</evidence>
<dbReference type="PANTHER" id="PTHR10629">
    <property type="entry name" value="CYTOSINE-SPECIFIC METHYLTRANSFERASE"/>
    <property type="match status" value="1"/>
</dbReference>
<dbReference type="OrthoDB" id="9813719at2"/>
<dbReference type="Proteomes" id="UP000198734">
    <property type="component" value="Unassembled WGS sequence"/>
</dbReference>
<dbReference type="Pfam" id="PF00145">
    <property type="entry name" value="DNA_methylase"/>
    <property type="match status" value="1"/>
</dbReference>
<dbReference type="InterPro" id="IPR001525">
    <property type="entry name" value="C5_MeTfrase"/>
</dbReference>
<comment type="catalytic activity">
    <reaction evidence="7">
        <text>a 2'-deoxycytidine in DNA + S-adenosyl-L-methionine = a 5-methyl-2'-deoxycytidine in DNA + S-adenosyl-L-homocysteine + H(+)</text>
        <dbReference type="Rhea" id="RHEA:13681"/>
        <dbReference type="Rhea" id="RHEA-COMP:11369"/>
        <dbReference type="Rhea" id="RHEA-COMP:11370"/>
        <dbReference type="ChEBI" id="CHEBI:15378"/>
        <dbReference type="ChEBI" id="CHEBI:57856"/>
        <dbReference type="ChEBI" id="CHEBI:59789"/>
        <dbReference type="ChEBI" id="CHEBI:85452"/>
        <dbReference type="ChEBI" id="CHEBI:85454"/>
        <dbReference type="EC" id="2.1.1.37"/>
    </reaction>
</comment>
<dbReference type="GO" id="GO:0009307">
    <property type="term" value="P:DNA restriction-modification system"/>
    <property type="evidence" value="ECO:0007669"/>
    <property type="project" value="UniProtKB-KW"/>
</dbReference>
<dbReference type="GO" id="GO:0003677">
    <property type="term" value="F:DNA binding"/>
    <property type="evidence" value="ECO:0007669"/>
    <property type="project" value="TreeGrafter"/>
</dbReference>
<dbReference type="STRING" id="126156.SAMN05421670_1813"/>
<dbReference type="AlphaFoldDB" id="A0A1I5XZI8"/>
<dbReference type="GO" id="GO:0044027">
    <property type="term" value="P:negative regulation of gene expression via chromosomal CpG island methylation"/>
    <property type="evidence" value="ECO:0007669"/>
    <property type="project" value="TreeGrafter"/>
</dbReference>
<dbReference type="EMBL" id="FOXU01000002">
    <property type="protein sequence ID" value="SFQ37411.1"/>
    <property type="molecule type" value="Genomic_DNA"/>
</dbReference>
<dbReference type="Gene3D" id="3.90.120.10">
    <property type="entry name" value="DNA Methylase, subunit A, domain 2"/>
    <property type="match status" value="1"/>
</dbReference>
<dbReference type="PRINTS" id="PR00105">
    <property type="entry name" value="C5METTRFRASE"/>
</dbReference>
<protein>
    <recommendedName>
        <fullName evidence="7">Cytosine-specific methyltransferase</fullName>
        <ecNumber evidence="7">2.1.1.37</ecNumber>
    </recommendedName>
</protein>
<dbReference type="Gene3D" id="3.40.50.150">
    <property type="entry name" value="Vaccinia Virus protein VP39"/>
    <property type="match status" value="1"/>
</dbReference>
<evidence type="ECO:0000256" key="4">
    <source>
        <dbReference type="ARBA" id="ARBA00022747"/>
    </source>
</evidence>
<evidence type="ECO:0000256" key="6">
    <source>
        <dbReference type="RuleBase" id="RU000416"/>
    </source>
</evidence>
<keyword evidence="4" id="KW-0680">Restriction system</keyword>
<dbReference type="InterPro" id="IPR050390">
    <property type="entry name" value="C5-Methyltransferase"/>
</dbReference>
<comment type="similarity">
    <text evidence="5 6">Belongs to the class I-like SAM-binding methyltransferase superfamily. C5-methyltransferase family.</text>
</comment>
<feature type="active site" evidence="5">
    <location>
        <position position="83"/>
    </location>
</feature>
<dbReference type="RefSeq" id="WP_093536336.1">
    <property type="nucleotide sequence ID" value="NZ_FOXU01000002.1"/>
</dbReference>
<reference evidence="9" key="1">
    <citation type="submission" date="2016-10" db="EMBL/GenBank/DDBJ databases">
        <authorList>
            <person name="Varghese N."/>
            <person name="Submissions S."/>
        </authorList>
    </citation>
    <scope>NUCLEOTIDE SEQUENCE [LARGE SCALE GENOMIC DNA]</scope>
    <source>
        <strain evidence="9">DSM 11706</strain>
    </source>
</reference>
<dbReference type="NCBIfam" id="TIGR00675">
    <property type="entry name" value="dcm"/>
    <property type="match status" value="1"/>
</dbReference>
<accession>A0A1I5XZI8</accession>
<evidence type="ECO:0000313" key="8">
    <source>
        <dbReference type="EMBL" id="SFQ37411.1"/>
    </source>
</evidence>
<dbReference type="CDD" id="cd00315">
    <property type="entry name" value="Cyt_C5_DNA_methylase"/>
    <property type="match status" value="1"/>
</dbReference>
<keyword evidence="1 5" id="KW-0489">Methyltransferase</keyword>
<dbReference type="PROSITE" id="PS51679">
    <property type="entry name" value="SAM_MT_C5"/>
    <property type="match status" value="1"/>
</dbReference>
<dbReference type="SUPFAM" id="SSF53335">
    <property type="entry name" value="S-adenosyl-L-methionine-dependent methyltransferases"/>
    <property type="match status" value="1"/>
</dbReference>